<sequence>MAELWYNTNYQSAIGMTPFKALYGYDPPLPSFELVSQTKLESVDQLLRERQLINKILKDNLTIVQNRMKQCAGRKRSERTFEVGDKVFLKLQPYRQMSVAIGRNLKLAAKFYGPLEIIC</sequence>
<reference evidence="1" key="1">
    <citation type="journal article" date="2014" name="Nat. Commun.">
        <title>The tobacco genome sequence and its comparison with those of tomato and potato.</title>
        <authorList>
            <person name="Sierro N."/>
            <person name="Battey J.N."/>
            <person name="Ouadi S."/>
            <person name="Bakaher N."/>
            <person name="Bovet L."/>
            <person name="Willig A."/>
            <person name="Goepfert S."/>
            <person name="Peitsch M.C."/>
            <person name="Ivanov N.V."/>
        </authorList>
    </citation>
    <scope>NUCLEOTIDE SEQUENCE [LARGE SCALE GENOMIC DNA]</scope>
</reference>
<organism evidence="1 2">
    <name type="scientific">Nicotiana tabacum</name>
    <name type="common">Common tobacco</name>
    <dbReference type="NCBI Taxonomy" id="4097"/>
    <lineage>
        <taxon>Eukaryota</taxon>
        <taxon>Viridiplantae</taxon>
        <taxon>Streptophyta</taxon>
        <taxon>Embryophyta</taxon>
        <taxon>Tracheophyta</taxon>
        <taxon>Spermatophyta</taxon>
        <taxon>Magnoliopsida</taxon>
        <taxon>eudicotyledons</taxon>
        <taxon>Gunneridae</taxon>
        <taxon>Pentapetalae</taxon>
        <taxon>asterids</taxon>
        <taxon>lamiids</taxon>
        <taxon>Solanales</taxon>
        <taxon>Solanaceae</taxon>
        <taxon>Nicotianoideae</taxon>
        <taxon>Nicotianeae</taxon>
        <taxon>Nicotiana</taxon>
    </lineage>
</organism>
<protein>
    <submittedName>
        <fullName evidence="2">Uncharacterized protein LOC142179875</fullName>
    </submittedName>
</protein>
<proteinExistence type="predicted"/>
<gene>
    <name evidence="2" type="primary">LOC142179875</name>
</gene>
<reference evidence="2" key="2">
    <citation type="submission" date="2025-08" db="UniProtKB">
        <authorList>
            <consortium name="RefSeq"/>
        </authorList>
    </citation>
    <scope>IDENTIFICATION</scope>
    <source>
        <tissue evidence="2">Leaf</tissue>
    </source>
</reference>
<evidence type="ECO:0000313" key="2">
    <source>
        <dbReference type="RefSeq" id="XP_075106866.1"/>
    </source>
</evidence>
<dbReference type="RefSeq" id="XP_075106866.1">
    <property type="nucleotide sequence ID" value="XM_075250765.1"/>
</dbReference>
<name>A0AC58UBK0_TOBAC</name>
<keyword evidence="1" id="KW-1185">Reference proteome</keyword>
<dbReference type="Proteomes" id="UP000790787">
    <property type="component" value="Chromosome 4"/>
</dbReference>
<evidence type="ECO:0000313" key="1">
    <source>
        <dbReference type="Proteomes" id="UP000790787"/>
    </source>
</evidence>
<accession>A0AC58UBK0</accession>